<sequence length="122" mass="14864">MAANIQRPTPPVVLYYIHVQPHDKLFRKEGGEKYTSIDYLCECHANKKNMHFNFVNTDENYLRDTLPTKVYTMMEFAKVANKVWSQFKERELYFANIYIIEDTKEHRYHYYKVKFYPDPHEE</sequence>
<accession>A0A7D4TUD2</accession>
<dbReference type="AlphaFoldDB" id="A0A7D4TUD2"/>
<gene>
    <name evidence="1" type="ORF">HQ865_07875</name>
</gene>
<protein>
    <submittedName>
        <fullName evidence="1">Uncharacterized protein</fullName>
    </submittedName>
</protein>
<evidence type="ECO:0000313" key="1">
    <source>
        <dbReference type="EMBL" id="QKJ29675.1"/>
    </source>
</evidence>
<dbReference type="EMBL" id="CP054139">
    <property type="protein sequence ID" value="QKJ29675.1"/>
    <property type="molecule type" value="Genomic_DNA"/>
</dbReference>
<name>A0A7D4TUD2_9SPHI</name>
<dbReference type="Proteomes" id="UP000505355">
    <property type="component" value="Chromosome"/>
</dbReference>
<proteinExistence type="predicted"/>
<dbReference type="KEGG" id="mmab:HQ865_07875"/>
<keyword evidence="2" id="KW-1185">Reference proteome</keyword>
<organism evidence="1 2">
    <name type="scientific">Mucilaginibacter mali</name>
    <dbReference type="NCBI Taxonomy" id="2740462"/>
    <lineage>
        <taxon>Bacteria</taxon>
        <taxon>Pseudomonadati</taxon>
        <taxon>Bacteroidota</taxon>
        <taxon>Sphingobacteriia</taxon>
        <taxon>Sphingobacteriales</taxon>
        <taxon>Sphingobacteriaceae</taxon>
        <taxon>Mucilaginibacter</taxon>
    </lineage>
</organism>
<evidence type="ECO:0000313" key="2">
    <source>
        <dbReference type="Proteomes" id="UP000505355"/>
    </source>
</evidence>
<dbReference type="RefSeq" id="WP_173414367.1">
    <property type="nucleotide sequence ID" value="NZ_CP054139.1"/>
</dbReference>
<reference evidence="1 2" key="1">
    <citation type="submission" date="2020-05" db="EMBL/GenBank/DDBJ databases">
        <title>Mucilaginibacter mali sp. nov.</title>
        <authorList>
            <person name="Kim H.S."/>
            <person name="Lee K.C."/>
            <person name="Suh M.K."/>
            <person name="Kim J.-S."/>
            <person name="Han K.-I."/>
            <person name="Eom M.K."/>
            <person name="Shin Y.K."/>
            <person name="Lee J.-S."/>
        </authorList>
    </citation>
    <scope>NUCLEOTIDE SEQUENCE [LARGE SCALE GENOMIC DNA]</scope>
    <source>
        <strain evidence="1 2">G2-14</strain>
    </source>
</reference>